<reference evidence="1 2" key="1">
    <citation type="submission" date="2009-01" db="EMBL/GenBank/DDBJ databases">
        <authorList>
            <person name="Fulton L."/>
            <person name="Clifton S."/>
            <person name="Fulton B."/>
            <person name="Xu J."/>
            <person name="Minx P."/>
            <person name="Pepin K.H."/>
            <person name="Johnson M."/>
            <person name="Bhonagiri V."/>
            <person name="Nash W.E."/>
            <person name="Mardis E.R."/>
            <person name="Wilson R.K."/>
        </authorList>
    </citation>
    <scope>NUCLEOTIDE SEQUENCE [LARGE SCALE GENOMIC DNA]</scope>
    <source>
        <strain evidence="2">DSM 10507 / JCM 14656 / S5a33</strain>
    </source>
</reference>
<dbReference type="EMBL" id="ACBZ01000069">
    <property type="protein sequence ID" value="EEG49698.1"/>
    <property type="molecule type" value="Genomic_DNA"/>
</dbReference>
<name>C0CKK8_BLAHS</name>
<evidence type="ECO:0000313" key="1">
    <source>
        <dbReference type="EMBL" id="EEG49698.1"/>
    </source>
</evidence>
<sequence>MASHGLGVQAMQNTFFYKASLQVFKNIKEMTLIQDHDIM</sequence>
<keyword evidence="2" id="KW-1185">Reference proteome</keyword>
<evidence type="ECO:0000313" key="2">
    <source>
        <dbReference type="Proteomes" id="UP000003100"/>
    </source>
</evidence>
<protein>
    <submittedName>
        <fullName evidence="1">Uncharacterized protein</fullName>
    </submittedName>
</protein>
<dbReference type="AlphaFoldDB" id="C0CKK8"/>
<gene>
    <name evidence="1" type="ORF">RUMHYD_01378</name>
</gene>
<comment type="caution">
    <text evidence="1">The sequence shown here is derived from an EMBL/GenBank/DDBJ whole genome shotgun (WGS) entry which is preliminary data.</text>
</comment>
<accession>C0CKK8</accession>
<proteinExistence type="predicted"/>
<dbReference type="Proteomes" id="UP000003100">
    <property type="component" value="Unassembled WGS sequence"/>
</dbReference>
<reference evidence="1 2" key="2">
    <citation type="submission" date="2009-02" db="EMBL/GenBank/DDBJ databases">
        <title>Draft genome sequence of Blautia hydrogenotrophica DSM 10507 (Ruminococcus hydrogenotrophicus DSM 10507).</title>
        <authorList>
            <person name="Sudarsanam P."/>
            <person name="Ley R."/>
            <person name="Guruge J."/>
            <person name="Turnbaugh P.J."/>
            <person name="Mahowald M."/>
            <person name="Liep D."/>
            <person name="Gordon J."/>
        </authorList>
    </citation>
    <scope>NUCLEOTIDE SEQUENCE [LARGE SCALE GENOMIC DNA]</scope>
    <source>
        <strain evidence="2">DSM 10507 / JCM 14656 / S5a33</strain>
    </source>
</reference>
<organism evidence="1 2">
    <name type="scientific">Blautia hydrogenotrophica (strain DSM 10507 / JCM 14656 / S5a33)</name>
    <name type="common">Ruminococcus hydrogenotrophicus</name>
    <dbReference type="NCBI Taxonomy" id="476272"/>
    <lineage>
        <taxon>Bacteria</taxon>
        <taxon>Bacillati</taxon>
        <taxon>Bacillota</taxon>
        <taxon>Clostridia</taxon>
        <taxon>Lachnospirales</taxon>
        <taxon>Lachnospiraceae</taxon>
        <taxon>Blautia</taxon>
    </lineage>
</organism>
<dbReference type="PATRIC" id="fig|476272.21.peg.2727"/>
<dbReference type="HOGENOM" id="CLU_3305561_0_0_9"/>